<dbReference type="Proteomes" id="UP000570514">
    <property type="component" value="Unassembled WGS sequence"/>
</dbReference>
<accession>A0A846MZG1</accession>
<evidence type="ECO:0000256" key="6">
    <source>
        <dbReference type="ARBA" id="ARBA00022490"/>
    </source>
</evidence>
<proteinExistence type="inferred from homology"/>
<feature type="binding site" evidence="11 12">
    <location>
        <begin position="23"/>
        <end position="25"/>
    </location>
    <ligand>
        <name>substrate</name>
    </ligand>
</feature>
<gene>
    <name evidence="11" type="primary">pgk</name>
    <name evidence="15" type="ORF">FHS83_002021</name>
</gene>
<dbReference type="Gene3D" id="3.40.50.1260">
    <property type="entry name" value="Phosphoglycerate kinase, N-terminal domain"/>
    <property type="match status" value="2"/>
</dbReference>
<dbReference type="HAMAP" id="MF_00145">
    <property type="entry name" value="Phosphoglyc_kinase"/>
    <property type="match status" value="1"/>
</dbReference>
<evidence type="ECO:0000256" key="2">
    <source>
        <dbReference type="ARBA" id="ARBA00004496"/>
    </source>
</evidence>
<feature type="binding site" evidence="11">
    <location>
        <position position="153"/>
    </location>
    <ligand>
        <name>substrate</name>
    </ligand>
</feature>
<sequence>MATTFRTIDDLDVAGKRVLVRADFNVPMKDGVVTSTTRIERQAPTINDLVAKGAKVIICSHFDRPKGKVVPSMSLKPVAAALAKIINKPVAFADDCVGPVAEEAVAKLKNGDVLLLENTRFHAGEEKNDPELSKGLAKLADIYVNDAFSSAHRAHSSTEGVAHLLPNAAGRSMQAELTALSKALETPVRPVMAVVGGAKISSKIGVLENLLKRVDILVIGGAMANTFLAAQGVKVGKSLKEDDQFPTALKVLEAAKAAGKKVVLPVDASLAKEFKAGAENRIAPVSDIHDDEMMLDVGPKSVEEFKAVLATTKTVVWNGPFGAFEIPPFDKGTVGAAKAVAEATQAGKLLSVAGGGDTVAALNTAGAADEFSYVSTAGGAFLEWLEGLELPGVVALAVK</sequence>
<evidence type="ECO:0000256" key="5">
    <source>
        <dbReference type="ARBA" id="ARBA00013061"/>
    </source>
</evidence>
<keyword evidence="10 11" id="KW-0067">ATP-binding</keyword>
<dbReference type="GO" id="GO:0006096">
    <property type="term" value="P:glycolytic process"/>
    <property type="evidence" value="ECO:0007669"/>
    <property type="project" value="UniProtKB-UniRule"/>
</dbReference>
<dbReference type="EMBL" id="JAASRM010000001">
    <property type="protein sequence ID" value="NIK88703.1"/>
    <property type="molecule type" value="Genomic_DNA"/>
</dbReference>
<dbReference type="RefSeq" id="WP_167082854.1">
    <property type="nucleotide sequence ID" value="NZ_BAAADC010000001.1"/>
</dbReference>
<dbReference type="FunFam" id="3.40.50.1260:FF:000002">
    <property type="entry name" value="Phosphoglycerate kinase"/>
    <property type="match status" value="1"/>
</dbReference>
<keyword evidence="11" id="KW-0324">Glycolysis</keyword>
<dbReference type="FunFam" id="3.40.50.1260:FF:000007">
    <property type="entry name" value="Phosphoglycerate kinase"/>
    <property type="match status" value="1"/>
</dbReference>
<feature type="binding site" evidence="12">
    <location>
        <position position="153"/>
    </location>
    <ligand>
        <name>(2R)-3-phosphoglycerate</name>
        <dbReference type="ChEBI" id="CHEBI:58272"/>
    </ligand>
</feature>
<evidence type="ECO:0000256" key="14">
    <source>
        <dbReference type="RuleBase" id="RU000532"/>
    </source>
</evidence>
<dbReference type="InterPro" id="IPR036043">
    <property type="entry name" value="Phosphoglycerate_kinase_sf"/>
</dbReference>
<keyword evidence="7 11" id="KW-0808">Transferase</keyword>
<feature type="binding site" evidence="12">
    <location>
        <position position="38"/>
    </location>
    <ligand>
        <name>(2R)-3-phosphoglycerate</name>
        <dbReference type="ChEBI" id="CHEBI:58272"/>
    </ligand>
</feature>
<dbReference type="CDD" id="cd00318">
    <property type="entry name" value="Phosphoglycerate_kinase"/>
    <property type="match status" value="1"/>
</dbReference>
<protein>
    <recommendedName>
        <fullName evidence="5 11">Phosphoglycerate kinase</fullName>
        <ecNumber evidence="5 11">2.7.2.3</ecNumber>
    </recommendedName>
</protein>
<dbReference type="InterPro" id="IPR015911">
    <property type="entry name" value="Phosphoglycerate_kinase_CS"/>
</dbReference>
<dbReference type="GO" id="GO:0005829">
    <property type="term" value="C:cytosol"/>
    <property type="evidence" value="ECO:0007669"/>
    <property type="project" value="TreeGrafter"/>
</dbReference>
<evidence type="ECO:0000256" key="12">
    <source>
        <dbReference type="PIRSR" id="PIRSR000724-1"/>
    </source>
</evidence>
<dbReference type="PROSITE" id="PS00111">
    <property type="entry name" value="PGLYCERATE_KINASE"/>
    <property type="match status" value="1"/>
</dbReference>
<dbReference type="GO" id="GO:0005524">
    <property type="term" value="F:ATP binding"/>
    <property type="evidence" value="ECO:0007669"/>
    <property type="project" value="UniProtKB-KW"/>
</dbReference>
<evidence type="ECO:0000313" key="15">
    <source>
        <dbReference type="EMBL" id="NIK88703.1"/>
    </source>
</evidence>
<comment type="catalytic activity">
    <reaction evidence="1 11 14">
        <text>(2R)-3-phosphoglycerate + ATP = (2R)-3-phospho-glyceroyl phosphate + ADP</text>
        <dbReference type="Rhea" id="RHEA:14801"/>
        <dbReference type="ChEBI" id="CHEBI:30616"/>
        <dbReference type="ChEBI" id="CHEBI:57604"/>
        <dbReference type="ChEBI" id="CHEBI:58272"/>
        <dbReference type="ChEBI" id="CHEBI:456216"/>
        <dbReference type="EC" id="2.7.2.3"/>
    </reaction>
</comment>
<feature type="binding site" evidence="12">
    <location>
        <position position="120"/>
    </location>
    <ligand>
        <name>(2R)-3-phosphoglycerate</name>
        <dbReference type="ChEBI" id="CHEBI:58272"/>
    </ligand>
</feature>
<dbReference type="PANTHER" id="PTHR11406">
    <property type="entry name" value="PHOSPHOGLYCERATE KINASE"/>
    <property type="match status" value="1"/>
</dbReference>
<dbReference type="PANTHER" id="PTHR11406:SF23">
    <property type="entry name" value="PHOSPHOGLYCERATE KINASE 1, CHLOROPLASTIC-RELATED"/>
    <property type="match status" value="1"/>
</dbReference>
<dbReference type="InterPro" id="IPR015824">
    <property type="entry name" value="Phosphoglycerate_kinase_N"/>
</dbReference>
<comment type="pathway">
    <text evidence="11">Carbohydrate degradation; glycolysis; pyruvate from D-glyceraldehyde 3-phosphate: step 2/5.</text>
</comment>
<comment type="similarity">
    <text evidence="3 11 14">Belongs to the phosphoglycerate kinase family.</text>
</comment>
<evidence type="ECO:0000256" key="4">
    <source>
        <dbReference type="ARBA" id="ARBA00011245"/>
    </source>
</evidence>
<feature type="binding site" evidence="11">
    <location>
        <position position="38"/>
    </location>
    <ligand>
        <name>substrate</name>
    </ligand>
</feature>
<dbReference type="SUPFAM" id="SSF53748">
    <property type="entry name" value="Phosphoglycerate kinase"/>
    <property type="match status" value="1"/>
</dbReference>
<evidence type="ECO:0000256" key="8">
    <source>
        <dbReference type="ARBA" id="ARBA00022741"/>
    </source>
</evidence>
<comment type="subunit">
    <text evidence="4 11">Monomer.</text>
</comment>
<comment type="caution">
    <text evidence="11">Lacks conserved residue(s) required for the propagation of feature annotation.</text>
</comment>
<comment type="caution">
    <text evidence="15">The sequence shown here is derived from an EMBL/GenBank/DDBJ whole genome shotgun (WGS) entry which is preliminary data.</text>
</comment>
<dbReference type="InterPro" id="IPR001576">
    <property type="entry name" value="Phosphoglycerate_kinase"/>
</dbReference>
<evidence type="ECO:0000256" key="1">
    <source>
        <dbReference type="ARBA" id="ARBA00000642"/>
    </source>
</evidence>
<evidence type="ECO:0000256" key="13">
    <source>
        <dbReference type="PIRSR" id="PIRSR000724-2"/>
    </source>
</evidence>
<dbReference type="UniPathway" id="UPA00109">
    <property type="reaction ID" value="UER00185"/>
</dbReference>
<feature type="binding site" evidence="11">
    <location>
        <position position="120"/>
    </location>
    <ligand>
        <name>substrate</name>
    </ligand>
</feature>
<evidence type="ECO:0000256" key="3">
    <source>
        <dbReference type="ARBA" id="ARBA00008982"/>
    </source>
</evidence>
<dbReference type="AlphaFoldDB" id="A0A846MZG1"/>
<feature type="binding site" evidence="11 13">
    <location>
        <position position="203"/>
    </location>
    <ligand>
        <name>ATP</name>
        <dbReference type="ChEBI" id="CHEBI:30616"/>
    </ligand>
</feature>
<dbReference type="PIRSF" id="PIRSF000724">
    <property type="entry name" value="Pgk"/>
    <property type="match status" value="1"/>
</dbReference>
<evidence type="ECO:0000313" key="16">
    <source>
        <dbReference type="Proteomes" id="UP000570514"/>
    </source>
</evidence>
<comment type="subcellular location">
    <subcellularLocation>
        <location evidence="2 11">Cytoplasm</location>
    </subcellularLocation>
</comment>
<feature type="binding site" evidence="11 13">
    <location>
        <begin position="355"/>
        <end position="358"/>
    </location>
    <ligand>
        <name>ATP</name>
        <dbReference type="ChEBI" id="CHEBI:30616"/>
    </ligand>
</feature>
<dbReference type="EC" id="2.7.2.3" evidence="5 11"/>
<reference evidence="15 16" key="1">
    <citation type="submission" date="2020-03" db="EMBL/GenBank/DDBJ databases">
        <title>Genomic Encyclopedia of Type Strains, Phase IV (KMG-IV): sequencing the most valuable type-strain genomes for metagenomic binning, comparative biology and taxonomic classification.</title>
        <authorList>
            <person name="Goeker M."/>
        </authorList>
    </citation>
    <scope>NUCLEOTIDE SEQUENCE [LARGE SCALE GENOMIC DNA]</scope>
    <source>
        <strain evidence="15 16">DSM 19867</strain>
    </source>
</reference>
<dbReference type="GO" id="GO:0004618">
    <property type="term" value="F:phosphoglycerate kinase activity"/>
    <property type="evidence" value="ECO:0007669"/>
    <property type="project" value="UniProtKB-UniRule"/>
</dbReference>
<dbReference type="GO" id="GO:0043531">
    <property type="term" value="F:ADP binding"/>
    <property type="evidence" value="ECO:0007669"/>
    <property type="project" value="TreeGrafter"/>
</dbReference>
<keyword evidence="6 11" id="KW-0963">Cytoplasm</keyword>
<evidence type="ECO:0000256" key="7">
    <source>
        <dbReference type="ARBA" id="ARBA00022679"/>
    </source>
</evidence>
<feature type="binding site" evidence="11 13">
    <location>
        <position position="325"/>
    </location>
    <ligand>
        <name>ATP</name>
        <dbReference type="ChEBI" id="CHEBI:30616"/>
    </ligand>
</feature>
<keyword evidence="8 11" id="KW-0547">Nucleotide-binding</keyword>
<keyword evidence="16" id="KW-1185">Reference proteome</keyword>
<evidence type="ECO:0000256" key="11">
    <source>
        <dbReference type="HAMAP-Rule" id="MF_00145"/>
    </source>
</evidence>
<organism evidence="15 16">
    <name type="scientific">Rhizomicrobium palustre</name>
    <dbReference type="NCBI Taxonomy" id="189966"/>
    <lineage>
        <taxon>Bacteria</taxon>
        <taxon>Pseudomonadati</taxon>
        <taxon>Pseudomonadota</taxon>
        <taxon>Alphaproteobacteria</taxon>
        <taxon>Micropepsales</taxon>
        <taxon>Micropepsaceae</taxon>
        <taxon>Rhizomicrobium</taxon>
    </lineage>
</organism>
<dbReference type="PRINTS" id="PR00477">
    <property type="entry name" value="PHGLYCKINASE"/>
</dbReference>
<evidence type="ECO:0000256" key="10">
    <source>
        <dbReference type="ARBA" id="ARBA00022840"/>
    </source>
</evidence>
<evidence type="ECO:0000256" key="9">
    <source>
        <dbReference type="ARBA" id="ARBA00022777"/>
    </source>
</evidence>
<keyword evidence="9 11" id="KW-0418">Kinase</keyword>
<dbReference type="Pfam" id="PF00162">
    <property type="entry name" value="PGK"/>
    <property type="match status" value="1"/>
</dbReference>
<feature type="binding site" evidence="11 12">
    <location>
        <begin position="61"/>
        <end position="64"/>
    </location>
    <ligand>
        <name>substrate</name>
    </ligand>
</feature>
<dbReference type="GO" id="GO:0006094">
    <property type="term" value="P:gluconeogenesis"/>
    <property type="evidence" value="ECO:0007669"/>
    <property type="project" value="TreeGrafter"/>
</dbReference>
<name>A0A846MZG1_9PROT</name>